<keyword evidence="1" id="KW-0040">ANK repeat</keyword>
<accession>A0A1Q9EYD5</accession>
<dbReference type="PROSITE" id="PS50088">
    <property type="entry name" value="ANK_REPEAT"/>
    <property type="match status" value="1"/>
</dbReference>
<keyword evidence="2" id="KW-0812">Transmembrane</keyword>
<keyword evidence="5" id="KW-1185">Reference proteome</keyword>
<keyword evidence="3" id="KW-0732">Signal</keyword>
<dbReference type="OrthoDB" id="412751at2759"/>
<evidence type="ECO:0000313" key="5">
    <source>
        <dbReference type="Proteomes" id="UP000186817"/>
    </source>
</evidence>
<dbReference type="PROSITE" id="PS50297">
    <property type="entry name" value="ANK_REP_REGION"/>
    <property type="match status" value="1"/>
</dbReference>
<evidence type="ECO:0000313" key="4">
    <source>
        <dbReference type="EMBL" id="OLQ12464.1"/>
    </source>
</evidence>
<dbReference type="Pfam" id="PF12796">
    <property type="entry name" value="Ank_2"/>
    <property type="match status" value="1"/>
</dbReference>
<reference evidence="4 5" key="1">
    <citation type="submission" date="2016-02" db="EMBL/GenBank/DDBJ databases">
        <title>Genome analysis of coral dinoflagellate symbionts highlights evolutionary adaptations to a symbiotic lifestyle.</title>
        <authorList>
            <person name="Aranda M."/>
            <person name="Li Y."/>
            <person name="Liew Y.J."/>
            <person name="Baumgarten S."/>
            <person name="Simakov O."/>
            <person name="Wilson M."/>
            <person name="Piel J."/>
            <person name="Ashoor H."/>
            <person name="Bougouffa S."/>
            <person name="Bajic V.B."/>
            <person name="Ryu T."/>
            <person name="Ravasi T."/>
            <person name="Bayer T."/>
            <person name="Micklem G."/>
            <person name="Kim H."/>
            <person name="Bhak J."/>
            <person name="Lajeunesse T.C."/>
            <person name="Voolstra C.R."/>
        </authorList>
    </citation>
    <scope>NUCLEOTIDE SEQUENCE [LARGE SCALE GENOMIC DNA]</scope>
    <source>
        <strain evidence="4 5">CCMP2467</strain>
    </source>
</reference>
<evidence type="ECO:0000256" key="3">
    <source>
        <dbReference type="SAM" id="SignalP"/>
    </source>
</evidence>
<keyword evidence="2" id="KW-0472">Membrane</keyword>
<evidence type="ECO:0000256" key="1">
    <source>
        <dbReference type="PROSITE-ProRule" id="PRU00023"/>
    </source>
</evidence>
<proteinExistence type="predicted"/>
<feature type="transmembrane region" description="Helical" evidence="2">
    <location>
        <begin position="986"/>
        <end position="1007"/>
    </location>
</feature>
<dbReference type="InterPro" id="IPR051616">
    <property type="entry name" value="Cul2-RING_E3_ligase_SR"/>
</dbReference>
<dbReference type="InterPro" id="IPR002110">
    <property type="entry name" value="Ankyrin_rpt"/>
</dbReference>
<feature type="chain" id="PRO_5012751179" evidence="3">
    <location>
        <begin position="18"/>
        <end position="1903"/>
    </location>
</feature>
<keyword evidence="2" id="KW-1133">Transmembrane helix</keyword>
<evidence type="ECO:0000256" key="2">
    <source>
        <dbReference type="SAM" id="Phobius"/>
    </source>
</evidence>
<feature type="transmembrane region" description="Helical" evidence="2">
    <location>
        <begin position="834"/>
        <end position="855"/>
    </location>
</feature>
<feature type="transmembrane region" description="Helical" evidence="2">
    <location>
        <begin position="887"/>
        <end position="907"/>
    </location>
</feature>
<dbReference type="EMBL" id="LSRX01000043">
    <property type="protein sequence ID" value="OLQ12464.1"/>
    <property type="molecule type" value="Genomic_DNA"/>
</dbReference>
<organism evidence="4 5">
    <name type="scientific">Symbiodinium microadriaticum</name>
    <name type="common">Dinoflagellate</name>
    <name type="synonym">Zooxanthella microadriatica</name>
    <dbReference type="NCBI Taxonomy" id="2951"/>
    <lineage>
        <taxon>Eukaryota</taxon>
        <taxon>Sar</taxon>
        <taxon>Alveolata</taxon>
        <taxon>Dinophyceae</taxon>
        <taxon>Suessiales</taxon>
        <taxon>Symbiodiniaceae</taxon>
        <taxon>Symbiodinium</taxon>
    </lineage>
</organism>
<feature type="repeat" description="ANK" evidence="1">
    <location>
        <begin position="1524"/>
        <end position="1556"/>
    </location>
</feature>
<sequence>MLLHIYILFVGAAAVRPAVDDALTGFGFSTDVDEDTHSRRRKGWGSTEIYHKQTVNGVPTKENQKRNVRKDVLVTTSALRFCSELMASQALDKMSRLGSWVKTAKDTCEQVLAGSFESNTPLWAAKAAEPSEQDGKHELGRLESIVEQPAPASGRAWKVSLENVCHDECEELIEVMEEEERKLLRAVDKETFVTKACADKVVKRVEGHILGCCARMCGWNGHECSFWPFFSFKDKTDWESECCTEWNILKGSDREKMCDATLTRRQQRLADTYDLNESDLDSVLLGQDWQLYFTSKGTNEFTNFRAGDEVPQDFLLNHQEYSIQQGLNNKWWERKPLRSGSFLQLDIQQRDKLHCPPPLSQLQQNAEIANQWFKITFTDYGEVRNQDKKACSNPKNGRAVEDLKGCTAFWQDSRAAKPICFEVQKNCPVLQLKELTPVKTSMDTWTQMVFLHQWTPMLFQVPRKMTCPTDAGEFAFISLIFDGPMFTFLQAQEFFISPEASCARPMQNVKLLPVPVDTAAKQAQLEQRFIVKQVKESLTAMAKIDASKAKDLGQKILSEVGSQDFVPIVELHMFPDARDVNSTWRVLLIPRAKELFGETVFLCKKPEGAESTPCVAKLPFDPLPFRLMHIMRKWSPTVDPMRSTPHRLVLIMECLLLLALGLVVAQLLDSLLKLFTTAWLRSSPQDGKEKLQQDELPKEYILAQHAFVYKTAGGELLQAEPLDACGQVKVAERVEAGPEWQGFVGGLHHLLFRGTKDVLWGRLEPQEPNKPEGWIVLADETSNRIIGVGEVPVQPFCAHPELLVPLPSLLRRQLVLAAAHASVQWLLLDRLAQIFEIAEILVISVCLFGTHAVALRQMQLTDARALEFEQVLESDTTLLRLKSSKELIALLGLALLVLSAAATAGFMNHYRRDAVFDPLSAALPFLSLLTTLVLHVADFRASLTALEKWRLPQLATEFTNVAKVFQTISGIQDRGLSQRRSLRKQFVRFLTCMYALGAVSLLMFIVLDGVQMRGELVTYSFSRGYTTIPPHSQALQNTVLLHSSVDSLPFTFKPGPFTSRIQVRLEHPLVDSAAEPVTVFQGSRRNEQGEGEYSLFIPAGFLYSRFIVEATSPLHWKCTRYVIHFLRITETVTVSINASVNPNHVLESHDGEPKESKKVPIFFEKRRWRFQQSNPVWYVPDLDMRGASTLRVDYLPIVLAPLTGSEAQRRDLRGMSLLAKECMCGQERPGWGNACEVEEHVSDFFCLFQKGFKDKFVLQTVASVCSNSSKLVQWLLDANVSGKSSSLQLTDSGKGSLGAWPFDTAPKGDGSSLRSSFVTSIKTETLLTQATQLTIALTQDMTDAEVLAVPLKIVSHPPPIQLNITSHGFFLPEPLALEERTDFAACCLEDLSAINASVWDSRFTVVVTEVSKGMDCDGTSHVKQKRFTAVRKPSESCGYCQFYRPWADSYDVAVTLSTANCFDQAIELDDLEAFRNISVSISTSMKLVFEGCGTLQKAVQMNRTSIASAMLTSMGADPNGGPTDKETPLQVAAGDGNLDALELLFDNNARVDFFGPNNRTALFSAAANCQTTAVAYLLNKSSMPNQRALPAAGASQGAQLCKRTPLLSLFGHSRSDSCQDDKLKSILKTLVNGKADLSISADADCDKDQTALMLALETKQNLSVVEELLKLGANPNQPGRLSSNQLMKPFAFETLQRVPGRPLADFSKIASLLQRYGADVDESPYPRFQTTPLILASESCDEGLVQVLLNLNASRAKLNQNNQTAADVICEDSPSASDADKIKDLLDPRFHFPCLPLSGAGTVNLSRFACKRGPFAEGYPEAGGKVAHFRRDAQPFPWIGVVERLNARRRGAQGRRLSREALLDALFWCIAQKEDDEAAASGQQLDVLREGFAERGEAWLREA</sequence>
<comment type="caution">
    <text evidence="4">The sequence shown here is derived from an EMBL/GenBank/DDBJ whole genome shotgun (WGS) entry which is preliminary data.</text>
</comment>
<feature type="signal peptide" evidence="3">
    <location>
        <begin position="1"/>
        <end position="17"/>
    </location>
</feature>
<gene>
    <name evidence="4" type="primary">Fem1b</name>
    <name evidence="4" type="ORF">AK812_SmicGene3652</name>
</gene>
<dbReference type="PANTHER" id="PTHR46224:SF6">
    <property type="entry name" value="ANKYRIN REPEAT FAMILY PROTEIN"/>
    <property type="match status" value="1"/>
</dbReference>
<feature type="transmembrane region" description="Helical" evidence="2">
    <location>
        <begin position="919"/>
        <end position="937"/>
    </location>
</feature>
<name>A0A1Q9EYD5_SYMMI</name>
<dbReference type="Gene3D" id="1.25.40.20">
    <property type="entry name" value="Ankyrin repeat-containing domain"/>
    <property type="match status" value="1"/>
</dbReference>
<dbReference type="InterPro" id="IPR036770">
    <property type="entry name" value="Ankyrin_rpt-contain_sf"/>
</dbReference>
<dbReference type="PANTHER" id="PTHR46224">
    <property type="entry name" value="ANKYRIN REPEAT FAMILY PROTEIN"/>
    <property type="match status" value="1"/>
</dbReference>
<dbReference type="SMART" id="SM00248">
    <property type="entry name" value="ANK"/>
    <property type="match status" value="6"/>
</dbReference>
<dbReference type="SUPFAM" id="SSF48403">
    <property type="entry name" value="Ankyrin repeat"/>
    <property type="match status" value="1"/>
</dbReference>
<dbReference type="Pfam" id="PF00023">
    <property type="entry name" value="Ank"/>
    <property type="match status" value="1"/>
</dbReference>
<protein>
    <submittedName>
        <fullName evidence="4">Protein fem-1-like B</fullName>
    </submittedName>
</protein>
<dbReference type="Proteomes" id="UP000186817">
    <property type="component" value="Unassembled WGS sequence"/>
</dbReference>